<dbReference type="PANTHER" id="PTHR30486:SF15">
    <property type="entry name" value="TYPE II_IV SECRETION SYSTEM ATPASE"/>
    <property type="match status" value="1"/>
</dbReference>
<keyword evidence="4" id="KW-1185">Reference proteome</keyword>
<name>A0A833MF69_9FIRM</name>
<evidence type="ECO:0000313" key="4">
    <source>
        <dbReference type="Proteomes" id="UP000465601"/>
    </source>
</evidence>
<comment type="similarity">
    <text evidence="1">Belongs to the GSP E family.</text>
</comment>
<dbReference type="CDD" id="cd01130">
    <property type="entry name" value="VirB11-like_ATPase"/>
    <property type="match status" value="1"/>
</dbReference>
<dbReference type="Gene3D" id="3.30.450.380">
    <property type="match status" value="1"/>
</dbReference>
<dbReference type="Gene3D" id="3.40.50.300">
    <property type="entry name" value="P-loop containing nucleotide triphosphate hydrolases"/>
    <property type="match status" value="1"/>
</dbReference>
<feature type="domain" description="Bacterial type II secretion system protein E" evidence="2">
    <location>
        <begin position="69"/>
        <end position="351"/>
    </location>
</feature>
<dbReference type="OrthoDB" id="9810761at2"/>
<comment type="caution">
    <text evidence="3">The sequence shown here is derived from an EMBL/GenBank/DDBJ whole genome shotgun (WGS) entry which is preliminary data.</text>
</comment>
<accession>A0A833MF69</accession>
<dbReference type="GO" id="GO:0016887">
    <property type="term" value="F:ATP hydrolysis activity"/>
    <property type="evidence" value="ECO:0007669"/>
    <property type="project" value="InterPro"/>
</dbReference>
<evidence type="ECO:0000256" key="1">
    <source>
        <dbReference type="ARBA" id="ARBA00006611"/>
    </source>
</evidence>
<reference evidence="3 4" key="1">
    <citation type="submission" date="2019-10" db="EMBL/GenBank/DDBJ databases">
        <title>Alkaliphilus serpentinus sp. nov. and Alkaliphilus pronyensis sp. nov., two novel anaerobic alkaliphilic species isolated from the serpentinized-hosted hydrothermal field of the Prony Bay (New Caledonia).</title>
        <authorList>
            <person name="Postec A."/>
        </authorList>
    </citation>
    <scope>NUCLEOTIDE SEQUENCE [LARGE SCALE GENOMIC DNA]</scope>
    <source>
        <strain evidence="3 4">LacT</strain>
    </source>
</reference>
<dbReference type="EMBL" id="WBZB01000006">
    <property type="protein sequence ID" value="KAB3532860.1"/>
    <property type="molecule type" value="Genomic_DNA"/>
</dbReference>
<protein>
    <submittedName>
        <fullName evidence="3">CpaF family protein</fullName>
    </submittedName>
</protein>
<evidence type="ECO:0000313" key="3">
    <source>
        <dbReference type="EMBL" id="KAB3532860.1"/>
    </source>
</evidence>
<evidence type="ECO:0000259" key="2">
    <source>
        <dbReference type="Pfam" id="PF00437"/>
    </source>
</evidence>
<dbReference type="SUPFAM" id="SSF52540">
    <property type="entry name" value="P-loop containing nucleoside triphosphate hydrolases"/>
    <property type="match status" value="1"/>
</dbReference>
<proteinExistence type="inferred from homology"/>
<dbReference type="InterPro" id="IPR027417">
    <property type="entry name" value="P-loop_NTPase"/>
</dbReference>
<dbReference type="Proteomes" id="UP000465601">
    <property type="component" value="Unassembled WGS sequence"/>
</dbReference>
<dbReference type="AlphaFoldDB" id="A0A833MF69"/>
<organism evidence="3 4">
    <name type="scientific">Alkaliphilus serpentinus</name>
    <dbReference type="NCBI Taxonomy" id="1482731"/>
    <lineage>
        <taxon>Bacteria</taxon>
        <taxon>Bacillati</taxon>
        <taxon>Bacillota</taxon>
        <taxon>Clostridia</taxon>
        <taxon>Peptostreptococcales</taxon>
        <taxon>Natronincolaceae</taxon>
        <taxon>Alkaliphilus</taxon>
    </lineage>
</organism>
<sequence>MDLPELEDTIQEVKATVRDRVDLSKDISDEEVMEFIINIVFEKSKKKPLSVKDKQYIVNMVFNSMRKLDILQPIIEDQDVTEIMVNGHNCIFVERNGRTYQINQQFESQRKLEDVIQSIVAKVNRAVNETSPMVDARLEDGSRVNVVLPPIALNGPILTIRKFPNKPITIKDLVAFGSINEEIAEVLERLVKARFNIFISGGTGSGKTTFLNALSNFIPHDERIITIEDSAELQILNVKNIVKLETRNANVEGKGAITIRDLIKTSLRMRPDRIIVGEVRGAEAIDMLQAMNTGHDGSLSTGHANSSRDILSRLETMVLAGAQLPLEAIRQQITSAIDIVIHLARIRDKSRKLMEISEVVAYNKGEIILNPLYYFKEEGETKEKKIIGSFIRTENELKNNHKLEMAGLSKEF</sequence>
<dbReference type="InterPro" id="IPR001482">
    <property type="entry name" value="T2SS/T4SS_dom"/>
</dbReference>
<dbReference type="Pfam" id="PF00437">
    <property type="entry name" value="T2SSE"/>
    <property type="match status" value="1"/>
</dbReference>
<dbReference type="InterPro" id="IPR050921">
    <property type="entry name" value="T4SS_GSP_E_ATPase"/>
</dbReference>
<dbReference type="PANTHER" id="PTHR30486">
    <property type="entry name" value="TWITCHING MOTILITY PROTEIN PILT"/>
    <property type="match status" value="1"/>
</dbReference>
<gene>
    <name evidence="3" type="ORF">F8153_01715</name>
</gene>